<proteinExistence type="predicted"/>
<keyword evidence="1" id="KW-1185">Reference proteome</keyword>
<dbReference type="AlphaFoldDB" id="A0A914ZHT7"/>
<reference evidence="2" key="1">
    <citation type="submission" date="2022-11" db="UniProtKB">
        <authorList>
            <consortium name="WormBaseParasite"/>
        </authorList>
    </citation>
    <scope>IDENTIFICATION</scope>
</reference>
<dbReference type="Proteomes" id="UP000887577">
    <property type="component" value="Unplaced"/>
</dbReference>
<evidence type="ECO:0000313" key="1">
    <source>
        <dbReference type="Proteomes" id="UP000887577"/>
    </source>
</evidence>
<evidence type="ECO:0000313" key="2">
    <source>
        <dbReference type="WBParaSite" id="PSU_v2.g9869.t1"/>
    </source>
</evidence>
<protein>
    <submittedName>
        <fullName evidence="2">Uncharacterized protein</fullName>
    </submittedName>
</protein>
<sequence length="187" mass="21808">MTLVTIPTVQHLAPSEDEKITDEERTRKTQETFDMVSQLHANELIFYSYFKNQRIQGLKIPAFVFGREMTEDQEGLILMEDFSAEEIKTRKEDETYEGLQYLNDQQIKEAIVEIAKLQAIGFIMPNAKEKLGKLDIVQKDLTSVHEETLREFAKLKLPFATKSRMNELKEHCQRNVFEKMCQSNEKG</sequence>
<name>A0A914ZHT7_9BILA</name>
<organism evidence="1 2">
    <name type="scientific">Panagrolaimus superbus</name>
    <dbReference type="NCBI Taxonomy" id="310955"/>
    <lineage>
        <taxon>Eukaryota</taxon>
        <taxon>Metazoa</taxon>
        <taxon>Ecdysozoa</taxon>
        <taxon>Nematoda</taxon>
        <taxon>Chromadorea</taxon>
        <taxon>Rhabditida</taxon>
        <taxon>Tylenchina</taxon>
        <taxon>Panagrolaimomorpha</taxon>
        <taxon>Panagrolaimoidea</taxon>
        <taxon>Panagrolaimidae</taxon>
        <taxon>Panagrolaimus</taxon>
    </lineage>
</organism>
<accession>A0A914ZHT7</accession>
<dbReference type="WBParaSite" id="PSU_v2.g9869.t1">
    <property type="protein sequence ID" value="PSU_v2.g9869.t1"/>
    <property type="gene ID" value="PSU_v2.g9869"/>
</dbReference>